<dbReference type="Proteomes" id="UP000319783">
    <property type="component" value="Unassembled WGS sequence"/>
</dbReference>
<evidence type="ECO:0000313" key="2">
    <source>
        <dbReference type="Proteomes" id="UP000319783"/>
    </source>
</evidence>
<dbReference type="AlphaFoldDB" id="A0A533QHK2"/>
<sequence length="37" mass="4493">MRRSLFMHTTKGSLVVFLFYRWEDSCSFDVDDTEDEE</sequence>
<comment type="caution">
    <text evidence="1">The sequence shown here is derived from an EMBL/GenBank/DDBJ whole genome shotgun (WGS) entry which is preliminary data.</text>
</comment>
<accession>A0A533QHK2</accession>
<evidence type="ECO:0000313" key="1">
    <source>
        <dbReference type="EMBL" id="TLD40040.1"/>
    </source>
</evidence>
<proteinExistence type="predicted"/>
<organism evidence="1 2">
    <name type="scientific">Candidatus Jettenia ecosi</name>
    <dbReference type="NCBI Taxonomy" id="2494326"/>
    <lineage>
        <taxon>Bacteria</taxon>
        <taxon>Pseudomonadati</taxon>
        <taxon>Planctomycetota</taxon>
        <taxon>Candidatus Brocadiia</taxon>
        <taxon>Candidatus Brocadiales</taxon>
        <taxon>Candidatus Brocadiaceae</taxon>
        <taxon>Candidatus Jettenia</taxon>
    </lineage>
</organism>
<dbReference type="EMBL" id="SULG01000141">
    <property type="protein sequence ID" value="TLD40040.1"/>
    <property type="molecule type" value="Genomic_DNA"/>
</dbReference>
<reference evidence="1 2" key="1">
    <citation type="submission" date="2019-04" db="EMBL/GenBank/DDBJ databases">
        <title>Genome of a novel bacterium Candidatus Jettenia ecosi reconstructed from metagenome of an anammox bioreactor.</title>
        <authorList>
            <person name="Mardanov A.V."/>
            <person name="Beletsky A.V."/>
            <person name="Ravin N.V."/>
            <person name="Botchkova E.A."/>
            <person name="Litti Y.V."/>
            <person name="Nozhevnikova A.N."/>
        </authorList>
    </citation>
    <scope>NUCLEOTIDE SEQUENCE [LARGE SCALE GENOMIC DNA]</scope>
    <source>
        <strain evidence="1">J2</strain>
    </source>
</reference>
<gene>
    <name evidence="1" type="ORF">JETT_3694</name>
</gene>
<name>A0A533QHK2_9BACT</name>
<protein>
    <submittedName>
        <fullName evidence="1">Uncharacterized protein</fullName>
    </submittedName>
</protein>